<dbReference type="Proteomes" id="UP000054937">
    <property type="component" value="Unassembled WGS sequence"/>
</dbReference>
<proteinExistence type="predicted"/>
<reference evidence="2 3" key="1">
    <citation type="journal article" date="2015" name="Sci. Rep.">
        <title>Genome of the facultative scuticociliatosis pathogen Pseudocohnilembus persalinus provides insight into its virulence through horizontal gene transfer.</title>
        <authorList>
            <person name="Xiong J."/>
            <person name="Wang G."/>
            <person name="Cheng J."/>
            <person name="Tian M."/>
            <person name="Pan X."/>
            <person name="Warren A."/>
            <person name="Jiang C."/>
            <person name="Yuan D."/>
            <person name="Miao W."/>
        </authorList>
    </citation>
    <scope>NUCLEOTIDE SEQUENCE [LARGE SCALE GENOMIC DNA]</scope>
    <source>
        <strain evidence="2">36N120E</strain>
    </source>
</reference>
<dbReference type="Gene3D" id="2.170.270.10">
    <property type="entry name" value="SET domain"/>
    <property type="match status" value="1"/>
</dbReference>
<dbReference type="OrthoDB" id="337151at2759"/>
<keyword evidence="3" id="KW-1185">Reference proteome</keyword>
<organism evidence="2 3">
    <name type="scientific">Pseudocohnilembus persalinus</name>
    <name type="common">Ciliate</name>
    <dbReference type="NCBI Taxonomy" id="266149"/>
    <lineage>
        <taxon>Eukaryota</taxon>
        <taxon>Sar</taxon>
        <taxon>Alveolata</taxon>
        <taxon>Ciliophora</taxon>
        <taxon>Intramacronucleata</taxon>
        <taxon>Oligohymenophorea</taxon>
        <taxon>Scuticociliatia</taxon>
        <taxon>Philasterida</taxon>
        <taxon>Pseudocohnilembidae</taxon>
        <taxon>Pseudocohnilembus</taxon>
    </lineage>
</organism>
<sequence length="171" mass="20408">MDNQNNENINIKNTIIVEDSDYLDLEIKQSNIPNSGDGLFVKKNFEKDEVISEYRGKIIDSKYCNHAIYDYEDKMVWVNEQYCIIGNNIASKANDIIDFNLKYYNTNIFKKWVEEQQFPTLKNLSYNAEFYLVKNKAFIKATRDIQNGEEVYLSYGFDYWKHFYDIYSNKK</sequence>
<feature type="domain" description="SET" evidence="1">
    <location>
        <begin position="23"/>
        <end position="156"/>
    </location>
</feature>
<gene>
    <name evidence="2" type="ORF">PPERSA_07264</name>
</gene>
<dbReference type="InParanoid" id="A0A0V0QCX4"/>
<dbReference type="SUPFAM" id="SSF82199">
    <property type="entry name" value="SET domain"/>
    <property type="match status" value="1"/>
</dbReference>
<name>A0A0V0QCX4_PSEPJ</name>
<dbReference type="AlphaFoldDB" id="A0A0V0QCX4"/>
<comment type="caution">
    <text evidence="2">The sequence shown here is derived from an EMBL/GenBank/DDBJ whole genome shotgun (WGS) entry which is preliminary data.</text>
</comment>
<dbReference type="InterPro" id="IPR001214">
    <property type="entry name" value="SET_dom"/>
</dbReference>
<dbReference type="PROSITE" id="PS50280">
    <property type="entry name" value="SET"/>
    <property type="match status" value="1"/>
</dbReference>
<evidence type="ECO:0000313" key="2">
    <source>
        <dbReference type="EMBL" id="KRX00067.1"/>
    </source>
</evidence>
<dbReference type="Pfam" id="PF00856">
    <property type="entry name" value="SET"/>
    <property type="match status" value="1"/>
</dbReference>
<evidence type="ECO:0000259" key="1">
    <source>
        <dbReference type="PROSITE" id="PS50280"/>
    </source>
</evidence>
<dbReference type="InterPro" id="IPR046341">
    <property type="entry name" value="SET_dom_sf"/>
</dbReference>
<protein>
    <recommendedName>
        <fullName evidence="1">SET domain-containing protein</fullName>
    </recommendedName>
</protein>
<dbReference type="EMBL" id="LDAU01000196">
    <property type="protein sequence ID" value="KRX00067.1"/>
    <property type="molecule type" value="Genomic_DNA"/>
</dbReference>
<accession>A0A0V0QCX4</accession>
<evidence type="ECO:0000313" key="3">
    <source>
        <dbReference type="Proteomes" id="UP000054937"/>
    </source>
</evidence>
<dbReference type="SMART" id="SM00317">
    <property type="entry name" value="SET"/>
    <property type="match status" value="1"/>
</dbReference>